<name>A0A4U6U6E8_SETVI</name>
<reference evidence="2" key="1">
    <citation type="submission" date="2019-03" db="EMBL/GenBank/DDBJ databases">
        <title>WGS assembly of Setaria viridis.</title>
        <authorList>
            <person name="Huang P."/>
            <person name="Jenkins J."/>
            <person name="Grimwood J."/>
            <person name="Barry K."/>
            <person name="Healey A."/>
            <person name="Mamidi S."/>
            <person name="Sreedasyam A."/>
            <person name="Shu S."/>
            <person name="Feldman M."/>
            <person name="Wu J."/>
            <person name="Yu Y."/>
            <person name="Chen C."/>
            <person name="Johnson J."/>
            <person name="Rokhsar D."/>
            <person name="Baxter I."/>
            <person name="Schmutz J."/>
            <person name="Brutnell T."/>
            <person name="Kellogg E."/>
        </authorList>
    </citation>
    <scope>NUCLEOTIDE SEQUENCE [LARGE SCALE GENOMIC DNA]</scope>
</reference>
<dbReference type="EMBL" id="CM016557">
    <property type="protein sequence ID" value="TKW09283.1"/>
    <property type="molecule type" value="Genomic_DNA"/>
</dbReference>
<evidence type="ECO:0000313" key="3">
    <source>
        <dbReference type="Proteomes" id="UP000298652"/>
    </source>
</evidence>
<dbReference type="Gramene" id="TKW09283">
    <property type="protein sequence ID" value="TKW09283"/>
    <property type="gene ID" value="SEVIR_6G084250v2"/>
</dbReference>
<sequence>MNKITGSCANQGRQRLGTMLHEWRRLISDVENESGKVDVESAKVEMDNVKLEKESAKVEMDSVKLEKEEDHVASFSDIETDDEACLFYDGVDLRGHSQVEDDFNEQVTNM</sequence>
<evidence type="ECO:0000256" key="1">
    <source>
        <dbReference type="SAM" id="Coils"/>
    </source>
</evidence>
<dbReference type="Proteomes" id="UP000298652">
    <property type="component" value="Chromosome 6"/>
</dbReference>
<evidence type="ECO:0000313" key="2">
    <source>
        <dbReference type="EMBL" id="TKW09283.1"/>
    </source>
</evidence>
<feature type="coiled-coil region" evidence="1">
    <location>
        <begin position="39"/>
        <end position="68"/>
    </location>
</feature>
<dbReference type="AlphaFoldDB" id="A0A4U6U6E8"/>
<protein>
    <submittedName>
        <fullName evidence="2">Uncharacterized protein</fullName>
    </submittedName>
</protein>
<proteinExistence type="predicted"/>
<keyword evidence="1" id="KW-0175">Coiled coil</keyword>
<organism evidence="2 3">
    <name type="scientific">Setaria viridis</name>
    <name type="common">Green bristlegrass</name>
    <name type="synonym">Setaria italica subsp. viridis</name>
    <dbReference type="NCBI Taxonomy" id="4556"/>
    <lineage>
        <taxon>Eukaryota</taxon>
        <taxon>Viridiplantae</taxon>
        <taxon>Streptophyta</taxon>
        <taxon>Embryophyta</taxon>
        <taxon>Tracheophyta</taxon>
        <taxon>Spermatophyta</taxon>
        <taxon>Magnoliopsida</taxon>
        <taxon>Liliopsida</taxon>
        <taxon>Poales</taxon>
        <taxon>Poaceae</taxon>
        <taxon>PACMAD clade</taxon>
        <taxon>Panicoideae</taxon>
        <taxon>Panicodae</taxon>
        <taxon>Paniceae</taxon>
        <taxon>Cenchrinae</taxon>
        <taxon>Setaria</taxon>
    </lineage>
</organism>
<keyword evidence="3" id="KW-1185">Reference proteome</keyword>
<gene>
    <name evidence="2" type="ORF">SEVIR_6G084250v2</name>
</gene>
<accession>A0A4U6U6E8</accession>